<accession>A0AAW1Q383</accession>
<dbReference type="SUPFAM" id="SSF46785">
    <property type="entry name" value="Winged helix' DNA-binding domain"/>
    <property type="match status" value="1"/>
</dbReference>
<dbReference type="Pfam" id="PF02270">
    <property type="entry name" value="TFIIF_beta"/>
    <property type="match status" value="1"/>
</dbReference>
<proteinExistence type="inferred from homology"/>
<comment type="similarity">
    <text evidence="2">Belongs to the TFIIF beta subunit family.</text>
</comment>
<dbReference type="Pfam" id="PF17683">
    <property type="entry name" value="TFIIF_beta_N"/>
    <property type="match status" value="1"/>
</dbReference>
<dbReference type="SUPFAM" id="SSF50916">
    <property type="entry name" value="Rap30/74 interaction domains"/>
    <property type="match status" value="1"/>
</dbReference>
<dbReference type="FunFam" id="1.10.10.10:FF:000035">
    <property type="entry name" value="General transcription factor IIF subunit 2"/>
    <property type="match status" value="1"/>
</dbReference>
<dbReference type="Proteomes" id="UP001489004">
    <property type="component" value="Unassembled WGS sequence"/>
</dbReference>
<feature type="domain" description="TFIIF beta subunit N-terminal" evidence="8">
    <location>
        <begin position="17"/>
        <end position="118"/>
    </location>
</feature>
<evidence type="ECO:0000256" key="3">
    <source>
        <dbReference type="ARBA" id="ARBA00023015"/>
    </source>
</evidence>
<comment type="caution">
    <text evidence="9">The sequence shown here is derived from an EMBL/GenBank/DDBJ whole genome shotgun (WGS) entry which is preliminary data.</text>
</comment>
<reference evidence="9 10" key="1">
    <citation type="journal article" date="2024" name="Nat. Commun.">
        <title>Phylogenomics reveals the evolutionary origins of lichenization in chlorophyte algae.</title>
        <authorList>
            <person name="Puginier C."/>
            <person name="Libourel C."/>
            <person name="Otte J."/>
            <person name="Skaloud P."/>
            <person name="Haon M."/>
            <person name="Grisel S."/>
            <person name="Petersen M."/>
            <person name="Berrin J.G."/>
            <person name="Delaux P.M."/>
            <person name="Dal Grande F."/>
            <person name="Keller J."/>
        </authorList>
    </citation>
    <scope>NUCLEOTIDE SEQUENCE [LARGE SCALE GENOMIC DNA]</scope>
    <source>
        <strain evidence="9 10">SAG 2043</strain>
    </source>
</reference>
<dbReference type="InterPro" id="IPR040450">
    <property type="entry name" value="TFIIF_beta_HTH"/>
</dbReference>
<evidence type="ECO:0000256" key="5">
    <source>
        <dbReference type="ARBA" id="ARBA00023163"/>
    </source>
</evidence>
<dbReference type="CDD" id="cd07980">
    <property type="entry name" value="TFIIF_beta"/>
    <property type="match status" value="1"/>
</dbReference>
<evidence type="ECO:0000256" key="6">
    <source>
        <dbReference type="ARBA" id="ARBA00023242"/>
    </source>
</evidence>
<evidence type="ECO:0000313" key="10">
    <source>
        <dbReference type="Proteomes" id="UP001489004"/>
    </source>
</evidence>
<evidence type="ECO:0000313" key="9">
    <source>
        <dbReference type="EMBL" id="KAK9815293.1"/>
    </source>
</evidence>
<keyword evidence="6" id="KW-0539">Nucleus</keyword>
<feature type="domain" description="TFIIF beta subunit HTH" evidence="7">
    <location>
        <begin position="186"/>
        <end position="250"/>
    </location>
</feature>
<keyword evidence="3" id="KW-0805">Transcription regulation</keyword>
<dbReference type="GO" id="GO:0006367">
    <property type="term" value="P:transcription initiation at RNA polymerase II promoter"/>
    <property type="evidence" value="ECO:0007669"/>
    <property type="project" value="InterPro"/>
</dbReference>
<dbReference type="AlphaFoldDB" id="A0AAW1Q383"/>
<dbReference type="InterPro" id="IPR003196">
    <property type="entry name" value="TFIIF_beta"/>
</dbReference>
<comment type="subcellular location">
    <subcellularLocation>
        <location evidence="1">Nucleus</location>
    </subcellularLocation>
</comment>
<dbReference type="GO" id="GO:0003677">
    <property type="term" value="F:DNA binding"/>
    <property type="evidence" value="ECO:0007669"/>
    <property type="project" value="UniProtKB-KW"/>
</dbReference>
<sequence length="263" mass="29926">MSQTAQAEKLDATNAGQQVWLVKVPNFVAQAWRAQCEQSKHSQQAQGAELGRVRIETNSDQQHDLSLTLTGTGVDGLPKEYKMRTQTADVAAVHAFAEREGRTSIQGSIVQKFDLEMNQASEEHIDPRYRQLSRARHQQASTKTRVMQVIDDPRSVGMMRPIPVSTASANKRKVARGEKVSDNKRVRIDRDQLEKLLFSLFERQEHWTFSQLLLQTEQPVPWLKEVLADIAVLNKRGLHQNMYELKQEYKSNKADAMEEDGTS</sequence>
<evidence type="ECO:0008006" key="11">
    <source>
        <dbReference type="Google" id="ProtNLM"/>
    </source>
</evidence>
<dbReference type="EMBL" id="JALJOR010000006">
    <property type="protein sequence ID" value="KAK9815293.1"/>
    <property type="molecule type" value="Genomic_DNA"/>
</dbReference>
<evidence type="ECO:0000256" key="2">
    <source>
        <dbReference type="ARBA" id="ARBA00009543"/>
    </source>
</evidence>
<evidence type="ECO:0000259" key="8">
    <source>
        <dbReference type="Pfam" id="PF17683"/>
    </source>
</evidence>
<organism evidence="9 10">
    <name type="scientific">[Myrmecia] bisecta</name>
    <dbReference type="NCBI Taxonomy" id="41462"/>
    <lineage>
        <taxon>Eukaryota</taxon>
        <taxon>Viridiplantae</taxon>
        <taxon>Chlorophyta</taxon>
        <taxon>core chlorophytes</taxon>
        <taxon>Trebouxiophyceae</taxon>
        <taxon>Trebouxiales</taxon>
        <taxon>Trebouxiaceae</taxon>
        <taxon>Myrmecia</taxon>
    </lineage>
</organism>
<keyword evidence="5" id="KW-0804">Transcription</keyword>
<name>A0AAW1Q383_9CHLO</name>
<dbReference type="InterPro" id="IPR040504">
    <property type="entry name" value="TFIIF_beta_N"/>
</dbReference>
<dbReference type="GO" id="GO:0005674">
    <property type="term" value="C:transcription factor TFIIF complex"/>
    <property type="evidence" value="ECO:0007669"/>
    <property type="project" value="InterPro"/>
</dbReference>
<protein>
    <recommendedName>
        <fullName evidence="11">Transcription initiation factor IIF subunit beta</fullName>
    </recommendedName>
</protein>
<evidence type="ECO:0000256" key="4">
    <source>
        <dbReference type="ARBA" id="ARBA00023125"/>
    </source>
</evidence>
<dbReference type="PANTHER" id="PTHR10445:SF0">
    <property type="entry name" value="GENERAL TRANSCRIPTION FACTOR IIF SUBUNIT 2"/>
    <property type="match status" value="1"/>
</dbReference>
<dbReference type="PANTHER" id="PTHR10445">
    <property type="entry name" value="GENERAL TRANSCRIPTION FACTOR IIF SUBUNIT 2"/>
    <property type="match status" value="1"/>
</dbReference>
<evidence type="ECO:0000256" key="1">
    <source>
        <dbReference type="ARBA" id="ARBA00004123"/>
    </source>
</evidence>
<dbReference type="Gene3D" id="1.10.10.10">
    <property type="entry name" value="Winged helix-like DNA-binding domain superfamily/Winged helix DNA-binding domain"/>
    <property type="match status" value="1"/>
</dbReference>
<dbReference type="InterPro" id="IPR036388">
    <property type="entry name" value="WH-like_DNA-bd_sf"/>
</dbReference>
<keyword evidence="4" id="KW-0238">DNA-binding</keyword>
<gene>
    <name evidence="9" type="ORF">WJX72_001166</name>
</gene>
<dbReference type="InterPro" id="IPR036390">
    <property type="entry name" value="WH_DNA-bd_sf"/>
</dbReference>
<dbReference type="InterPro" id="IPR011039">
    <property type="entry name" value="TFIIF_interaction"/>
</dbReference>
<keyword evidence="10" id="KW-1185">Reference proteome</keyword>
<evidence type="ECO:0000259" key="7">
    <source>
        <dbReference type="Pfam" id="PF02270"/>
    </source>
</evidence>